<dbReference type="Gene3D" id="3.40.605.10">
    <property type="entry name" value="Aldehyde Dehydrogenase, Chain A, domain 1"/>
    <property type="match status" value="1"/>
</dbReference>
<gene>
    <name evidence="6" type="ORF">N801_09295</name>
</gene>
<comment type="similarity">
    <text evidence="1 4">Belongs to the aldehyde dehydrogenase family.</text>
</comment>
<keyword evidence="7" id="KW-1185">Reference proteome</keyword>
<proteinExistence type="inferred from homology"/>
<dbReference type="EMBL" id="AVPL01000023">
    <property type="protein sequence ID" value="KGN41156.1"/>
    <property type="molecule type" value="Genomic_DNA"/>
</dbReference>
<protein>
    <submittedName>
        <fullName evidence="6">Betaine-aldehyde dehydrogenase</fullName>
    </submittedName>
</protein>
<dbReference type="FunFam" id="3.40.605.10:FF:000007">
    <property type="entry name" value="NAD/NADP-dependent betaine aldehyde dehydrogenase"/>
    <property type="match status" value="1"/>
</dbReference>
<dbReference type="CDD" id="cd07111">
    <property type="entry name" value="ALDH_F16"/>
    <property type="match status" value="1"/>
</dbReference>
<dbReference type="eggNOG" id="COG1012">
    <property type="taxonomic scope" value="Bacteria"/>
</dbReference>
<dbReference type="InterPro" id="IPR016161">
    <property type="entry name" value="Ald_DH/histidinol_DH"/>
</dbReference>
<organism evidence="6 7">
    <name type="scientific">Knoellia aerolata DSM 18566</name>
    <dbReference type="NCBI Taxonomy" id="1385519"/>
    <lineage>
        <taxon>Bacteria</taxon>
        <taxon>Bacillati</taxon>
        <taxon>Actinomycetota</taxon>
        <taxon>Actinomycetes</taxon>
        <taxon>Micrococcales</taxon>
        <taxon>Intrasporangiaceae</taxon>
        <taxon>Knoellia</taxon>
    </lineage>
</organism>
<evidence type="ECO:0000256" key="4">
    <source>
        <dbReference type="RuleBase" id="RU003345"/>
    </source>
</evidence>
<sequence>MPTFEYAPAPESRAVVDLQSSYGLFINGEFVDGGGTSFKSISPATEEVLAEVSEATDADIDKAVAAARSAYTRVWSRMSGADRGKYLYRIARILQERAREFAVLETLDNGKPIKESRDVDVPIAAAHFFYHAGWADKLEYASLGTNPRPHGVVGQIIPWNFPLLMLAWKIAPALATGNTVVLKPAETTPLTALLFAEVCQQAELPPGVVNIVTGSGPTGQAIVDHPGIDKIAFTGSTGVGKMIARSIAGTRKKATLELGGKAANIVFDDAPIDQAVEGIVNGIFFNQGHVCCAGSRLLVQESIADEFDRRLKRRLGTLRVGDPLDKNTDVGAINSRAQLDRIVALTDVGEGEGAVRWDSGCALPTKGFWFRPTIFTGVSQTHRIAQEEIFGPVLSVLTFRTPQEAVAKANNTPYGLSAGIWTEKGSRILWMADQLKAGVVWANTFNQFDPTSPFGGYKESGYGREGGRHGLEAYVKTGA</sequence>
<dbReference type="Proteomes" id="UP000030013">
    <property type="component" value="Unassembled WGS sequence"/>
</dbReference>
<name>A0A0A0K046_9MICO</name>
<dbReference type="FunFam" id="3.40.309.10:FF:000012">
    <property type="entry name" value="Betaine aldehyde dehydrogenase"/>
    <property type="match status" value="1"/>
</dbReference>
<dbReference type="InterPro" id="IPR016162">
    <property type="entry name" value="Ald_DH_N"/>
</dbReference>
<evidence type="ECO:0000313" key="6">
    <source>
        <dbReference type="EMBL" id="KGN41156.1"/>
    </source>
</evidence>
<reference evidence="6 7" key="1">
    <citation type="submission" date="2013-08" db="EMBL/GenBank/DDBJ databases">
        <title>The genome sequence of Knoellia aerolata.</title>
        <authorList>
            <person name="Zhu W."/>
            <person name="Wang G."/>
        </authorList>
    </citation>
    <scope>NUCLEOTIDE SEQUENCE [LARGE SCALE GENOMIC DNA]</scope>
    <source>
        <strain evidence="6 7">DSM 18566</strain>
    </source>
</reference>
<dbReference type="InterPro" id="IPR029510">
    <property type="entry name" value="Ald_DH_CS_GLU"/>
</dbReference>
<comment type="caution">
    <text evidence="6">The sequence shown here is derived from an EMBL/GenBank/DDBJ whole genome shotgun (WGS) entry which is preliminary data.</text>
</comment>
<dbReference type="InterPro" id="IPR015590">
    <property type="entry name" value="Aldehyde_DH_dom"/>
</dbReference>
<evidence type="ECO:0000313" key="7">
    <source>
        <dbReference type="Proteomes" id="UP000030013"/>
    </source>
</evidence>
<dbReference type="STRING" id="1385519.N801_09295"/>
<dbReference type="PROSITE" id="PS00687">
    <property type="entry name" value="ALDEHYDE_DEHYDR_GLU"/>
    <property type="match status" value="1"/>
</dbReference>
<dbReference type="SUPFAM" id="SSF53720">
    <property type="entry name" value="ALDH-like"/>
    <property type="match status" value="1"/>
</dbReference>
<keyword evidence="2 4" id="KW-0560">Oxidoreductase</keyword>
<dbReference type="InterPro" id="IPR016163">
    <property type="entry name" value="Ald_DH_C"/>
</dbReference>
<evidence type="ECO:0000256" key="3">
    <source>
        <dbReference type="PROSITE-ProRule" id="PRU10007"/>
    </source>
</evidence>
<accession>A0A0A0K046</accession>
<dbReference type="RefSeq" id="WP_035937186.1">
    <property type="nucleotide sequence ID" value="NZ_AVPL01000023.1"/>
</dbReference>
<dbReference type="Pfam" id="PF00171">
    <property type="entry name" value="Aldedh"/>
    <property type="match status" value="1"/>
</dbReference>
<evidence type="ECO:0000259" key="5">
    <source>
        <dbReference type="Pfam" id="PF00171"/>
    </source>
</evidence>
<dbReference type="GO" id="GO:0016620">
    <property type="term" value="F:oxidoreductase activity, acting on the aldehyde or oxo group of donors, NAD or NADP as acceptor"/>
    <property type="evidence" value="ECO:0007669"/>
    <property type="project" value="InterPro"/>
</dbReference>
<evidence type="ECO:0000256" key="2">
    <source>
        <dbReference type="ARBA" id="ARBA00023002"/>
    </source>
</evidence>
<feature type="domain" description="Aldehyde dehydrogenase" evidence="5">
    <location>
        <begin position="31"/>
        <end position="477"/>
    </location>
</feature>
<dbReference type="AlphaFoldDB" id="A0A0A0K046"/>
<dbReference type="OrthoDB" id="3954161at2"/>
<feature type="active site" evidence="3">
    <location>
        <position position="257"/>
    </location>
</feature>
<dbReference type="Gene3D" id="3.40.309.10">
    <property type="entry name" value="Aldehyde Dehydrogenase, Chain A, domain 2"/>
    <property type="match status" value="1"/>
</dbReference>
<evidence type="ECO:0000256" key="1">
    <source>
        <dbReference type="ARBA" id="ARBA00009986"/>
    </source>
</evidence>
<dbReference type="PANTHER" id="PTHR11699">
    <property type="entry name" value="ALDEHYDE DEHYDROGENASE-RELATED"/>
    <property type="match status" value="1"/>
</dbReference>